<dbReference type="Gene3D" id="2.30.40.10">
    <property type="entry name" value="Urease, subunit C, domain 1"/>
    <property type="match status" value="1"/>
</dbReference>
<sequence length="56" mass="5927">MDVILKQAQIPQGNRRVRADILVADGKIAGYVNDSTGVVAKTTIDCQGYLVLPGAI</sequence>
<dbReference type="InterPro" id="IPR011059">
    <property type="entry name" value="Metal-dep_hydrolase_composite"/>
</dbReference>
<reference evidence="2 3" key="1">
    <citation type="journal article" date="2014" name="BMC Genomics">
        <title>Comparison of environmental and isolate Sulfobacillus genomes reveals diverse carbon, sulfur, nitrogen, and hydrogen metabolisms.</title>
        <authorList>
            <person name="Justice N.B."/>
            <person name="Norman A."/>
            <person name="Brown C.T."/>
            <person name="Singh A."/>
            <person name="Thomas B.C."/>
            <person name="Banfield J.F."/>
        </authorList>
    </citation>
    <scope>NUCLEOTIDE SEQUENCE [LARGE SCALE GENOMIC DNA]</scope>
    <source>
        <strain evidence="2">AMDSBA4</strain>
    </source>
</reference>
<evidence type="ECO:0000313" key="1">
    <source>
        <dbReference type="EMBL" id="PSR30926.1"/>
    </source>
</evidence>
<organism evidence="2 3">
    <name type="scientific">Sulfobacillus benefaciens</name>
    <dbReference type="NCBI Taxonomy" id="453960"/>
    <lineage>
        <taxon>Bacteria</taxon>
        <taxon>Bacillati</taxon>
        <taxon>Bacillota</taxon>
        <taxon>Clostridia</taxon>
        <taxon>Eubacteriales</taxon>
        <taxon>Clostridiales Family XVII. Incertae Sedis</taxon>
        <taxon>Sulfobacillus</taxon>
    </lineage>
</organism>
<gene>
    <name evidence="2" type="ORF">C7B46_08405</name>
    <name evidence="1" type="ORF">C7B46_17425</name>
</gene>
<protein>
    <submittedName>
        <fullName evidence="2">Allantoinase</fullName>
    </submittedName>
</protein>
<dbReference type="AlphaFoldDB" id="A0A2T2XGJ8"/>
<name>A0A2T2XGJ8_9FIRM</name>
<feature type="non-terminal residue" evidence="2">
    <location>
        <position position="56"/>
    </location>
</feature>
<proteinExistence type="predicted"/>
<comment type="caution">
    <text evidence="2">The sequence shown here is derived from an EMBL/GenBank/DDBJ whole genome shotgun (WGS) entry which is preliminary data.</text>
</comment>
<reference evidence="2" key="2">
    <citation type="submission" date="2018-03" db="EMBL/GenBank/DDBJ databases">
        <authorList>
            <person name="Keele B.F."/>
        </authorList>
    </citation>
    <scope>NUCLEOTIDE SEQUENCE</scope>
    <source>
        <strain evidence="2">AMDSBA4</strain>
    </source>
</reference>
<dbReference type="EMBL" id="PXYW01000072">
    <property type="protein sequence ID" value="PSR30926.1"/>
    <property type="molecule type" value="Genomic_DNA"/>
</dbReference>
<dbReference type="EMBL" id="PXYW01000017">
    <property type="protein sequence ID" value="PSR33623.1"/>
    <property type="molecule type" value="Genomic_DNA"/>
</dbReference>
<accession>A0A2T2XGJ8</accession>
<evidence type="ECO:0000313" key="2">
    <source>
        <dbReference type="EMBL" id="PSR33623.1"/>
    </source>
</evidence>
<dbReference type="GO" id="GO:0016810">
    <property type="term" value="F:hydrolase activity, acting on carbon-nitrogen (but not peptide) bonds"/>
    <property type="evidence" value="ECO:0007669"/>
    <property type="project" value="InterPro"/>
</dbReference>
<dbReference type="Proteomes" id="UP000242972">
    <property type="component" value="Unassembled WGS sequence"/>
</dbReference>
<dbReference type="SUPFAM" id="SSF51338">
    <property type="entry name" value="Composite domain of metallo-dependent hydrolases"/>
    <property type="match status" value="1"/>
</dbReference>
<evidence type="ECO:0000313" key="3">
    <source>
        <dbReference type="Proteomes" id="UP000242972"/>
    </source>
</evidence>